<protein>
    <submittedName>
        <fullName evidence="1">DsrE family protein</fullName>
    </submittedName>
</protein>
<gene>
    <name evidence="1" type="ORF">JFL75_03945</name>
</gene>
<dbReference type="AlphaFoldDB" id="A0A7T7XPM9"/>
<name>A0A7T7XPM9_9SPIR</name>
<organism evidence="1 2">
    <name type="scientific">Breznakiella homolactica</name>
    <dbReference type="NCBI Taxonomy" id="2798577"/>
    <lineage>
        <taxon>Bacteria</taxon>
        <taxon>Pseudomonadati</taxon>
        <taxon>Spirochaetota</taxon>
        <taxon>Spirochaetia</taxon>
        <taxon>Spirochaetales</taxon>
        <taxon>Breznakiellaceae</taxon>
        <taxon>Breznakiella</taxon>
    </lineage>
</organism>
<dbReference type="KEGG" id="bhc:JFL75_03945"/>
<reference evidence="1" key="1">
    <citation type="submission" date="2021-01" db="EMBL/GenBank/DDBJ databases">
        <title>Description of Breznakiella homolactica.</title>
        <authorList>
            <person name="Song Y."/>
            <person name="Brune A."/>
        </authorList>
    </citation>
    <scope>NUCLEOTIDE SEQUENCE</scope>
    <source>
        <strain evidence="1">RmG30</strain>
    </source>
</reference>
<keyword evidence="2" id="KW-1185">Reference proteome</keyword>
<dbReference type="SUPFAM" id="SSF75169">
    <property type="entry name" value="DsrEFH-like"/>
    <property type="match status" value="1"/>
</dbReference>
<dbReference type="EMBL" id="CP067089">
    <property type="protein sequence ID" value="QQO10078.1"/>
    <property type="molecule type" value="Genomic_DNA"/>
</dbReference>
<dbReference type="InterPro" id="IPR027396">
    <property type="entry name" value="DsrEFH-like"/>
</dbReference>
<dbReference type="InterPro" id="IPR003787">
    <property type="entry name" value="Sulphur_relay_DsrE/F-like"/>
</dbReference>
<proteinExistence type="predicted"/>
<evidence type="ECO:0000313" key="1">
    <source>
        <dbReference type="EMBL" id="QQO10078.1"/>
    </source>
</evidence>
<dbReference type="Pfam" id="PF02635">
    <property type="entry name" value="DsrE"/>
    <property type="match status" value="1"/>
</dbReference>
<dbReference type="RefSeq" id="WP_215627382.1">
    <property type="nucleotide sequence ID" value="NZ_CP067089.2"/>
</dbReference>
<sequence length="115" mass="12883">MAVKVIFHVDENHKWELALKNAGNLLKAVGKNEARAEILANAEAVGFYRKKDHNKETAELMDDLHEMGIIFKACNNALGNFKISKDDIFPFVKIVPVGVLDLALKQDEGYAYIKP</sequence>
<dbReference type="Proteomes" id="UP000595917">
    <property type="component" value="Chromosome"/>
</dbReference>
<dbReference type="PANTHER" id="PTHR37691:SF1">
    <property type="entry name" value="BLR3518 PROTEIN"/>
    <property type="match status" value="1"/>
</dbReference>
<evidence type="ECO:0000313" key="2">
    <source>
        <dbReference type="Proteomes" id="UP000595917"/>
    </source>
</evidence>
<dbReference type="Gene3D" id="3.40.1260.10">
    <property type="entry name" value="DsrEFH-like"/>
    <property type="match status" value="1"/>
</dbReference>
<accession>A0A7T7XPM9</accession>
<dbReference type="PANTHER" id="PTHR37691">
    <property type="entry name" value="BLR3518 PROTEIN"/>
    <property type="match status" value="1"/>
</dbReference>